<evidence type="ECO:0000256" key="1">
    <source>
        <dbReference type="SAM" id="MobiDB-lite"/>
    </source>
</evidence>
<feature type="compositionally biased region" description="Gly residues" evidence="1">
    <location>
        <begin position="174"/>
        <end position="188"/>
    </location>
</feature>
<evidence type="ECO:0000313" key="2">
    <source>
        <dbReference type="EMBL" id="MFC3051187.1"/>
    </source>
</evidence>
<feature type="region of interest" description="Disordered" evidence="1">
    <location>
        <begin position="123"/>
        <end position="142"/>
    </location>
</feature>
<protein>
    <submittedName>
        <fullName evidence="2">Uncharacterized protein</fullName>
    </submittedName>
</protein>
<feature type="region of interest" description="Disordered" evidence="1">
    <location>
        <begin position="174"/>
        <end position="203"/>
    </location>
</feature>
<feature type="compositionally biased region" description="Acidic residues" evidence="1">
    <location>
        <begin position="123"/>
        <end position="134"/>
    </location>
</feature>
<evidence type="ECO:0000313" key="3">
    <source>
        <dbReference type="Proteomes" id="UP001595444"/>
    </source>
</evidence>
<comment type="caution">
    <text evidence="2">The sequence shown here is derived from an EMBL/GenBank/DDBJ whole genome shotgun (WGS) entry which is preliminary data.</text>
</comment>
<accession>A0ABV7D2W3</accession>
<dbReference type="EMBL" id="JBHRSL010000002">
    <property type="protein sequence ID" value="MFC3051187.1"/>
    <property type="molecule type" value="Genomic_DNA"/>
</dbReference>
<sequence length="279" mass="29507">MQDPIQQPHDHNRAFRAKRRQLLRMGAAGMPMVLTLRASASEAIISQLRCMFTIPSNLKILVDSEGQAWVGDASIQQGANGMFVSDVQSFKDGADYVFPAGSVPESYRPDACSSNSNQCGDDDGWGWGDDDDDGGSNGHGHGHGSNSLTYEYAASGSDEHGYYAADNMGRTYGGSHGNGNGNGHGNGNSGDDDDDSGHGSGDDDCGESEWVDCGYTLYTYGSNHSISVADYVNDQGNWTLSGDDGLFLTLSMIYADSYGGAGSWPGISCIVSVLTYLGQ</sequence>
<organism evidence="2 3">
    <name type="scientific">Kordiimonas pumila</name>
    <dbReference type="NCBI Taxonomy" id="2161677"/>
    <lineage>
        <taxon>Bacteria</taxon>
        <taxon>Pseudomonadati</taxon>
        <taxon>Pseudomonadota</taxon>
        <taxon>Alphaproteobacteria</taxon>
        <taxon>Kordiimonadales</taxon>
        <taxon>Kordiimonadaceae</taxon>
        <taxon>Kordiimonas</taxon>
    </lineage>
</organism>
<proteinExistence type="predicted"/>
<dbReference type="RefSeq" id="WP_194211866.1">
    <property type="nucleotide sequence ID" value="NZ_CP061205.1"/>
</dbReference>
<keyword evidence="3" id="KW-1185">Reference proteome</keyword>
<name>A0ABV7D2W3_9PROT</name>
<dbReference type="Proteomes" id="UP001595444">
    <property type="component" value="Unassembled WGS sequence"/>
</dbReference>
<reference evidence="3" key="1">
    <citation type="journal article" date="2019" name="Int. J. Syst. Evol. Microbiol.">
        <title>The Global Catalogue of Microorganisms (GCM) 10K type strain sequencing project: providing services to taxonomists for standard genome sequencing and annotation.</title>
        <authorList>
            <consortium name="The Broad Institute Genomics Platform"/>
            <consortium name="The Broad Institute Genome Sequencing Center for Infectious Disease"/>
            <person name="Wu L."/>
            <person name="Ma J."/>
        </authorList>
    </citation>
    <scope>NUCLEOTIDE SEQUENCE [LARGE SCALE GENOMIC DNA]</scope>
    <source>
        <strain evidence="3">KCTC 62164</strain>
    </source>
</reference>
<gene>
    <name evidence="2" type="ORF">ACFOKA_04645</name>
</gene>